<feature type="domain" description="UspA" evidence="4">
    <location>
        <begin position="151"/>
        <end position="287"/>
    </location>
</feature>
<keyword evidence="3" id="KW-0067">ATP-binding</keyword>
<dbReference type="OrthoDB" id="9792500at2"/>
<dbReference type="InterPro" id="IPR006016">
    <property type="entry name" value="UspA"/>
</dbReference>
<dbReference type="PANTHER" id="PTHR46268">
    <property type="entry name" value="STRESS RESPONSE PROTEIN NHAX"/>
    <property type="match status" value="1"/>
</dbReference>
<evidence type="ECO:0000256" key="3">
    <source>
        <dbReference type="ARBA" id="ARBA00022840"/>
    </source>
</evidence>
<dbReference type="SUPFAM" id="SSF52402">
    <property type="entry name" value="Adenine nucleotide alpha hydrolases-like"/>
    <property type="match status" value="2"/>
</dbReference>
<evidence type="ECO:0000259" key="4">
    <source>
        <dbReference type="Pfam" id="PF00582"/>
    </source>
</evidence>
<dbReference type="STRING" id="265072.Mfla_2660"/>
<dbReference type="eggNOG" id="COG0589">
    <property type="taxonomic scope" value="Bacteria"/>
</dbReference>
<evidence type="ECO:0000313" key="5">
    <source>
        <dbReference type="EMBL" id="ABE50923.1"/>
    </source>
</evidence>
<dbReference type="DNASU" id="4001758"/>
<dbReference type="HOGENOM" id="CLU_049301_2_1_4"/>
<keyword evidence="2" id="KW-0547">Nucleotide-binding</keyword>
<dbReference type="Gene3D" id="3.40.50.620">
    <property type="entry name" value="HUPs"/>
    <property type="match status" value="2"/>
</dbReference>
<comment type="similarity">
    <text evidence="1">Belongs to the universal stress protein A family.</text>
</comment>
<dbReference type="KEGG" id="mfa:Mfla_2660"/>
<dbReference type="RefSeq" id="WP_011480876.1">
    <property type="nucleotide sequence ID" value="NC_007947.1"/>
</dbReference>
<sequence length="288" mass="31652">MTTEFKMKRPRQLLLATDLGARCDRALDRAIQLSRAWHAALTVVHAVEQVELIDDEPSWRQPPDAALAIQAELEDELGEAGLSSIDARVLKGKPSEVVLKVAEEVEAELILTGVKRDGALEKALLGDTVTELARQSRVPVLVVKKRLRKPYGRIVVATDLSELSRAALARAVDLFGPDNLVVFHASFAHFASRMDDRVAYESELRSDAIQNCRDFIRDVAGEEAAATMEVMVEYGEPDLLLEKYVQDKQVDLVVVSTRGRSGLLGVLLGSVAMRILDSVACDVLIVRS</sequence>
<accession>Q1GXW4</accession>
<dbReference type="Pfam" id="PF00582">
    <property type="entry name" value="Usp"/>
    <property type="match status" value="2"/>
</dbReference>
<name>Q1GXW4_METFK</name>
<organism evidence="5 6">
    <name type="scientific">Methylobacillus flagellatus (strain ATCC 51484 / DSM 6875 / VKM B-1610 / KT)</name>
    <dbReference type="NCBI Taxonomy" id="265072"/>
    <lineage>
        <taxon>Bacteria</taxon>
        <taxon>Pseudomonadati</taxon>
        <taxon>Pseudomonadota</taxon>
        <taxon>Betaproteobacteria</taxon>
        <taxon>Nitrosomonadales</taxon>
        <taxon>Methylophilaceae</taxon>
        <taxon>Methylobacillus</taxon>
    </lineage>
</organism>
<evidence type="ECO:0000256" key="2">
    <source>
        <dbReference type="ARBA" id="ARBA00022741"/>
    </source>
</evidence>
<dbReference type="PRINTS" id="PR01438">
    <property type="entry name" value="UNVRSLSTRESS"/>
</dbReference>
<dbReference type="CDD" id="cd00293">
    <property type="entry name" value="USP-like"/>
    <property type="match status" value="2"/>
</dbReference>
<evidence type="ECO:0000256" key="1">
    <source>
        <dbReference type="ARBA" id="ARBA00008791"/>
    </source>
</evidence>
<feature type="domain" description="UspA" evidence="4">
    <location>
        <begin position="11"/>
        <end position="144"/>
    </location>
</feature>
<dbReference type="InterPro" id="IPR014729">
    <property type="entry name" value="Rossmann-like_a/b/a_fold"/>
</dbReference>
<proteinExistence type="inferred from homology"/>
<dbReference type="Proteomes" id="UP000002440">
    <property type="component" value="Chromosome"/>
</dbReference>
<protein>
    <submittedName>
        <fullName evidence="5">UspA</fullName>
    </submittedName>
</protein>
<keyword evidence="6" id="KW-1185">Reference proteome</keyword>
<dbReference type="AlphaFoldDB" id="Q1GXW4"/>
<reference evidence="5 6" key="1">
    <citation type="submission" date="2006-03" db="EMBL/GenBank/DDBJ databases">
        <title>Complete sequence of Methylobacillus flagellatus KT.</title>
        <authorList>
            <consortium name="US DOE Joint Genome Institute"/>
            <person name="Copeland A."/>
            <person name="Lucas S."/>
            <person name="Lapidus A."/>
            <person name="Barry K."/>
            <person name="Detter J.C."/>
            <person name="Glavina del Rio T."/>
            <person name="Hammon N."/>
            <person name="Israni S."/>
            <person name="Dalin E."/>
            <person name="Tice H."/>
            <person name="Pitluck S."/>
            <person name="Brettin T."/>
            <person name="Bruce D."/>
            <person name="Han C."/>
            <person name="Tapia R."/>
            <person name="Saunders E."/>
            <person name="Gilna P."/>
            <person name="Schmutz J."/>
            <person name="Larimer F."/>
            <person name="Land M."/>
            <person name="Kyrpides N."/>
            <person name="Anderson I."/>
            <person name="Richardson P."/>
        </authorList>
    </citation>
    <scope>NUCLEOTIDE SEQUENCE [LARGE SCALE GENOMIC DNA]</scope>
    <source>
        <strain evidence="6">KT / ATCC 51484 / DSM 6875</strain>
    </source>
</reference>
<gene>
    <name evidence="5" type="ordered locus">Mfla_2660</name>
</gene>
<dbReference type="EMBL" id="CP000284">
    <property type="protein sequence ID" value="ABE50923.1"/>
    <property type="molecule type" value="Genomic_DNA"/>
</dbReference>
<dbReference type="GO" id="GO:0005524">
    <property type="term" value="F:ATP binding"/>
    <property type="evidence" value="ECO:0007669"/>
    <property type="project" value="UniProtKB-KW"/>
</dbReference>
<dbReference type="InterPro" id="IPR006015">
    <property type="entry name" value="Universal_stress_UspA"/>
</dbReference>
<evidence type="ECO:0000313" key="6">
    <source>
        <dbReference type="Proteomes" id="UP000002440"/>
    </source>
</evidence>
<dbReference type="PANTHER" id="PTHR46268:SF27">
    <property type="entry name" value="UNIVERSAL STRESS PROTEIN RV2623"/>
    <property type="match status" value="1"/>
</dbReference>